<dbReference type="GO" id="GO:0016787">
    <property type="term" value="F:hydrolase activity"/>
    <property type="evidence" value="ECO:0007669"/>
    <property type="project" value="UniProtKB-KW"/>
</dbReference>
<evidence type="ECO:0000313" key="1">
    <source>
        <dbReference type="EMBL" id="CAG7580841.1"/>
    </source>
</evidence>
<keyword evidence="1" id="KW-0378">Hydrolase</keyword>
<dbReference type="PANTHER" id="PTHR36395:SF1">
    <property type="entry name" value="RING-H2 ZINC FINGER PROTEIN"/>
    <property type="match status" value="1"/>
</dbReference>
<proteinExistence type="predicted"/>
<dbReference type="EMBL" id="OU342829">
    <property type="protein sequence ID" value="CAG7580841.1"/>
    <property type="molecule type" value="Genomic_DNA"/>
</dbReference>
<reference evidence="1" key="1">
    <citation type="submission" date="2021-06" db="EMBL/GenBank/DDBJ databases">
        <authorList>
            <person name="Gannon L."/>
            <person name="Redgwell R T."/>
            <person name="Michniewski S."/>
            <person name="Harrison D C."/>
            <person name="Millard A."/>
        </authorList>
    </citation>
    <scope>NUCLEOTIDE SEQUENCE</scope>
</reference>
<name>A0A8D9CA94_9VIRU</name>
<accession>A0A8D9CA94</accession>
<dbReference type="PANTHER" id="PTHR36395">
    <property type="entry name" value="RING-H2 ZINC FINGER PROTEIN"/>
    <property type="match status" value="1"/>
</dbReference>
<protein>
    <submittedName>
        <fullName evidence="1">Putative GDP-mannose mannosyl hydrolase</fullName>
    </submittedName>
</protein>
<sequence length="224" mass="26315">MKKFSKIYEEFNDMKMHQALSSHYDSMEELVEYLKKFNIPLHRYGTGGYKTVAHLLAEIKEGETVLTEKDGKLHRDVEFIGARVIYKKDGDTFRLYEEKQVFKDGRTRVRSKMPYSMAEKFKSGEDPKEGIIRGFKEELDVVITKDQFAFYNKVNIDEDSDYPGILSHHIGHEFIVMFNDDQYNPDGYIERQSDKDVYFGWRKVPRGGIKGRVLNENTDWLSLL</sequence>
<gene>
    <name evidence="1" type="ORF">SLAVMIC_00575</name>
</gene>
<organism evidence="1">
    <name type="scientific">uncultured marine phage</name>
    <dbReference type="NCBI Taxonomy" id="707152"/>
    <lineage>
        <taxon>Viruses</taxon>
        <taxon>environmental samples</taxon>
    </lineage>
</organism>